<evidence type="ECO:0000259" key="2">
    <source>
        <dbReference type="PROSITE" id="PS51898"/>
    </source>
</evidence>
<keyword evidence="4" id="KW-1185">Reference proteome</keyword>
<dbReference type="InterPro" id="IPR011010">
    <property type="entry name" value="DNA_brk_join_enz"/>
</dbReference>
<gene>
    <name evidence="3" type="ORF">RN606_03840</name>
</gene>
<dbReference type="AlphaFoldDB" id="A0AA96JE52"/>
<reference evidence="3 4" key="1">
    <citation type="submission" date="2023-09" db="EMBL/GenBank/DDBJ databases">
        <title>Demequina sp. a novel bacteria isolated from Capsicum annuum.</title>
        <authorList>
            <person name="Humaira Z."/>
            <person name="Lee J."/>
            <person name="Cho D."/>
        </authorList>
    </citation>
    <scope>NUCLEOTIDE SEQUENCE [LARGE SCALE GENOMIC DNA]</scope>
    <source>
        <strain evidence="3 4">OYTSA14</strain>
    </source>
</reference>
<organism evidence="3 4">
    <name type="scientific">Demequina capsici</name>
    <dbReference type="NCBI Taxonomy" id="3075620"/>
    <lineage>
        <taxon>Bacteria</taxon>
        <taxon>Bacillati</taxon>
        <taxon>Actinomycetota</taxon>
        <taxon>Actinomycetes</taxon>
        <taxon>Micrococcales</taxon>
        <taxon>Demequinaceae</taxon>
        <taxon>Demequina</taxon>
    </lineage>
</organism>
<dbReference type="EMBL" id="CP134879">
    <property type="protein sequence ID" value="WNM25289.1"/>
    <property type="molecule type" value="Genomic_DNA"/>
</dbReference>
<dbReference type="GO" id="GO:0003677">
    <property type="term" value="F:DNA binding"/>
    <property type="evidence" value="ECO:0007669"/>
    <property type="project" value="InterPro"/>
</dbReference>
<dbReference type="PANTHER" id="PTHR30349">
    <property type="entry name" value="PHAGE INTEGRASE-RELATED"/>
    <property type="match status" value="1"/>
</dbReference>
<dbReference type="InterPro" id="IPR002104">
    <property type="entry name" value="Integrase_catalytic"/>
</dbReference>
<dbReference type="Proteomes" id="UP001304125">
    <property type="component" value="Chromosome"/>
</dbReference>
<proteinExistence type="predicted"/>
<dbReference type="PROSITE" id="PS51898">
    <property type="entry name" value="TYR_RECOMBINASE"/>
    <property type="match status" value="1"/>
</dbReference>
<dbReference type="GO" id="GO:0015074">
    <property type="term" value="P:DNA integration"/>
    <property type="evidence" value="ECO:0007669"/>
    <property type="project" value="InterPro"/>
</dbReference>
<evidence type="ECO:0000313" key="4">
    <source>
        <dbReference type="Proteomes" id="UP001304125"/>
    </source>
</evidence>
<dbReference type="Gene3D" id="1.10.443.10">
    <property type="entry name" value="Intergrase catalytic core"/>
    <property type="match status" value="1"/>
</dbReference>
<protein>
    <submittedName>
        <fullName evidence="3">Tyrosine-type recombinase/integrase</fullName>
    </submittedName>
</protein>
<feature type="domain" description="Tyr recombinase" evidence="2">
    <location>
        <begin position="1"/>
        <end position="98"/>
    </location>
</feature>
<dbReference type="InterPro" id="IPR013762">
    <property type="entry name" value="Integrase-like_cat_sf"/>
</dbReference>
<evidence type="ECO:0000313" key="3">
    <source>
        <dbReference type="EMBL" id="WNM25289.1"/>
    </source>
</evidence>
<sequence length="116" mass="12388">MDREEWGSAWVDSGRVFTREDGTDLHPETVSKSFTRAAKAAGLREIRFHDLRHGAASLLLAAGTDIAVVSKMLGHANLAITADTYSHLIAGVATAAANRAADLVPARSERAHLRAV</sequence>
<name>A0AA96JE52_9MICO</name>
<dbReference type="GO" id="GO:0006310">
    <property type="term" value="P:DNA recombination"/>
    <property type="evidence" value="ECO:0007669"/>
    <property type="project" value="UniProtKB-KW"/>
</dbReference>
<keyword evidence="1" id="KW-0233">DNA recombination</keyword>
<dbReference type="PANTHER" id="PTHR30349:SF91">
    <property type="entry name" value="INTA PROTEIN"/>
    <property type="match status" value="1"/>
</dbReference>
<accession>A0AA96JE52</accession>
<dbReference type="InterPro" id="IPR050090">
    <property type="entry name" value="Tyrosine_recombinase_XerCD"/>
</dbReference>
<dbReference type="Pfam" id="PF00589">
    <property type="entry name" value="Phage_integrase"/>
    <property type="match status" value="1"/>
</dbReference>
<evidence type="ECO:0000256" key="1">
    <source>
        <dbReference type="ARBA" id="ARBA00023172"/>
    </source>
</evidence>
<dbReference type="SUPFAM" id="SSF56349">
    <property type="entry name" value="DNA breaking-rejoining enzymes"/>
    <property type="match status" value="1"/>
</dbReference>